<feature type="region of interest" description="Disordered" evidence="1">
    <location>
        <begin position="249"/>
        <end position="269"/>
    </location>
</feature>
<reference evidence="2" key="1">
    <citation type="journal article" date="2021" name="Nat. Commun.">
        <title>Genetic determinants of endophytism in the Arabidopsis root mycobiome.</title>
        <authorList>
            <person name="Mesny F."/>
            <person name="Miyauchi S."/>
            <person name="Thiergart T."/>
            <person name="Pickel B."/>
            <person name="Atanasova L."/>
            <person name="Karlsson M."/>
            <person name="Huettel B."/>
            <person name="Barry K.W."/>
            <person name="Haridas S."/>
            <person name="Chen C."/>
            <person name="Bauer D."/>
            <person name="Andreopoulos W."/>
            <person name="Pangilinan J."/>
            <person name="LaButti K."/>
            <person name="Riley R."/>
            <person name="Lipzen A."/>
            <person name="Clum A."/>
            <person name="Drula E."/>
            <person name="Henrissat B."/>
            <person name="Kohler A."/>
            <person name="Grigoriev I.V."/>
            <person name="Martin F.M."/>
            <person name="Hacquard S."/>
        </authorList>
    </citation>
    <scope>NUCLEOTIDE SEQUENCE</scope>
    <source>
        <strain evidence="2">MPI-CAGE-AT-0016</strain>
    </source>
</reference>
<evidence type="ECO:0000256" key="1">
    <source>
        <dbReference type="SAM" id="MobiDB-lite"/>
    </source>
</evidence>
<sequence>MSEVLEDSFSRGEDGEAGLVSMDLFEEGGEEGSDFRVKNIAQDQYHRAEVLQRTGAVNISCNLTKVVHGIMSDDGDLYATLLVMEWSFQATGTRRISKATIELEFEASSREGVVEVEKVSFPGSYSLMPTTQEETVTRGGEATAGIEQFAALSLTGKWEKTIAKTTSDAISLTGGKRLIGNVPPNRIATWTLTENASQPAGIPSLLRVAVLVSRDDREKFYCKLGFSCKTDMKTTAERLFKKIPKDDPIIFQPDPEKKGTRPNKNVSYGDDELEGIDLDDLGDVTFRTVLTNAQKTR</sequence>
<evidence type="ECO:0000313" key="2">
    <source>
        <dbReference type="EMBL" id="KAH7368338.1"/>
    </source>
</evidence>
<dbReference type="OrthoDB" id="5030973at2759"/>
<accession>A0A8K0X5Z4</accession>
<dbReference type="EMBL" id="JAGPXD010000002">
    <property type="protein sequence ID" value="KAH7368338.1"/>
    <property type="molecule type" value="Genomic_DNA"/>
</dbReference>
<name>A0A8K0X5Z4_9PEZI</name>
<dbReference type="AlphaFoldDB" id="A0A8K0X5Z4"/>
<comment type="caution">
    <text evidence="2">The sequence shown here is derived from an EMBL/GenBank/DDBJ whole genome shotgun (WGS) entry which is preliminary data.</text>
</comment>
<protein>
    <submittedName>
        <fullName evidence="2">Uncharacterized protein</fullName>
    </submittedName>
</protein>
<organism evidence="2 3">
    <name type="scientific">Plectosphaerella cucumerina</name>
    <dbReference type="NCBI Taxonomy" id="40658"/>
    <lineage>
        <taxon>Eukaryota</taxon>
        <taxon>Fungi</taxon>
        <taxon>Dikarya</taxon>
        <taxon>Ascomycota</taxon>
        <taxon>Pezizomycotina</taxon>
        <taxon>Sordariomycetes</taxon>
        <taxon>Hypocreomycetidae</taxon>
        <taxon>Glomerellales</taxon>
        <taxon>Plectosphaerellaceae</taxon>
        <taxon>Plectosphaerella</taxon>
    </lineage>
</organism>
<keyword evidence="3" id="KW-1185">Reference proteome</keyword>
<feature type="compositionally biased region" description="Basic and acidic residues" evidence="1">
    <location>
        <begin position="249"/>
        <end position="259"/>
    </location>
</feature>
<dbReference type="Proteomes" id="UP000813385">
    <property type="component" value="Unassembled WGS sequence"/>
</dbReference>
<evidence type="ECO:0000313" key="3">
    <source>
        <dbReference type="Proteomes" id="UP000813385"/>
    </source>
</evidence>
<gene>
    <name evidence="2" type="ORF">B0T11DRAFT_276852</name>
</gene>
<proteinExistence type="predicted"/>